<gene>
    <name evidence="5" type="ORF">M3D15_00845</name>
</gene>
<feature type="domain" description="CdaR GGDEF-like" evidence="4">
    <location>
        <begin position="260"/>
        <end position="371"/>
    </location>
</feature>
<organism evidence="5 6">
    <name type="scientific">Pseudoclavibacter albus</name>
    <dbReference type="NCBI Taxonomy" id="272241"/>
    <lineage>
        <taxon>Bacteria</taxon>
        <taxon>Bacillati</taxon>
        <taxon>Actinomycetota</taxon>
        <taxon>Actinomycetes</taxon>
        <taxon>Micrococcales</taxon>
        <taxon>Microbacteriaceae</taxon>
        <taxon>Pseudoclavibacter</taxon>
    </lineage>
</organism>
<evidence type="ECO:0000313" key="5">
    <source>
        <dbReference type="EMBL" id="MCT2041895.1"/>
    </source>
</evidence>
<evidence type="ECO:0000256" key="1">
    <source>
        <dbReference type="ARBA" id="ARBA00006754"/>
    </source>
</evidence>
<dbReference type="InterPro" id="IPR012914">
    <property type="entry name" value="PucR_dom"/>
</dbReference>
<dbReference type="Pfam" id="PF13556">
    <property type="entry name" value="HTH_30"/>
    <property type="match status" value="1"/>
</dbReference>
<evidence type="ECO:0000259" key="3">
    <source>
        <dbReference type="Pfam" id="PF13556"/>
    </source>
</evidence>
<sequence length="486" mass="52456">MPASVRSLLNTSEFRLELICGEGERLREPIEWATTTEVPEPGPFLTGGQIVLTTGMRLQTSKVQRSFVRALVAADSRGLCFSLGFEHDEMPEALVDEARKSGLPIVLLPYEVPFSRIVRFISQAHASEQVAEIETMHRLHQQLVQAMLTNGGLDGLVAQLAHITNARVAVSRYGEVLAGDVEAGEGPNHDPDEDIEGWDTLAVSAGTNMLATLHVSRPRRHERVLNYARSLVSLQLTEESRRIQGDREQAGQSFADIVRGRVPTEEAEVRLGALGVAGGRYRALVVAADARRGRGLGSMPLPKSLEHAVAAMIDEELVVLVPGKQDARAAADSIVGLARAAGLQVRVGIGDAYPVSQALRWSYYEARDALSHLEQEASVAEASRLSIASLILASEDVPVEELAAEILGPIERADRDHGSALVDTLDAYLAESGAVATVAAILGTHRNTVRYRLDQITQLTGLDPRVTGDAVQLWLARAARRLGGRG</sequence>
<dbReference type="Gene3D" id="1.10.10.2840">
    <property type="entry name" value="PucR C-terminal helix-turn-helix domain"/>
    <property type="match status" value="1"/>
</dbReference>
<accession>A0ABT2HUT9</accession>
<name>A0ABT2HUT9_9MICO</name>
<dbReference type="InterPro" id="IPR041522">
    <property type="entry name" value="CdaR_GGDEF"/>
</dbReference>
<protein>
    <submittedName>
        <fullName evidence="5">PucR family transcriptional regulator ligand-binding domain-containing protein</fullName>
    </submittedName>
</protein>
<dbReference type="Proteomes" id="UP001525379">
    <property type="component" value="Unassembled WGS sequence"/>
</dbReference>
<dbReference type="InterPro" id="IPR051448">
    <property type="entry name" value="CdaR-like_regulators"/>
</dbReference>
<dbReference type="RefSeq" id="WP_260103644.1">
    <property type="nucleotide sequence ID" value="NZ_JALXSQ010000002.1"/>
</dbReference>
<keyword evidence="6" id="KW-1185">Reference proteome</keyword>
<evidence type="ECO:0000259" key="4">
    <source>
        <dbReference type="Pfam" id="PF17853"/>
    </source>
</evidence>
<evidence type="ECO:0000259" key="2">
    <source>
        <dbReference type="Pfam" id="PF07905"/>
    </source>
</evidence>
<dbReference type="Pfam" id="PF17853">
    <property type="entry name" value="GGDEF_2"/>
    <property type="match status" value="1"/>
</dbReference>
<dbReference type="PANTHER" id="PTHR33744">
    <property type="entry name" value="CARBOHYDRATE DIACID REGULATOR"/>
    <property type="match status" value="1"/>
</dbReference>
<dbReference type="InterPro" id="IPR025736">
    <property type="entry name" value="PucR_C-HTH_dom"/>
</dbReference>
<dbReference type="InterPro" id="IPR042070">
    <property type="entry name" value="PucR_C-HTH_sf"/>
</dbReference>
<proteinExistence type="inferred from homology"/>
<comment type="caution">
    <text evidence="5">The sequence shown here is derived from an EMBL/GenBank/DDBJ whole genome shotgun (WGS) entry which is preliminary data.</text>
</comment>
<evidence type="ECO:0000313" key="6">
    <source>
        <dbReference type="Proteomes" id="UP001525379"/>
    </source>
</evidence>
<dbReference type="EMBL" id="JALXSQ010000002">
    <property type="protein sequence ID" value="MCT2041895.1"/>
    <property type="molecule type" value="Genomic_DNA"/>
</dbReference>
<feature type="domain" description="PucR C-terminal helix-turn-helix" evidence="3">
    <location>
        <begin position="421"/>
        <end position="476"/>
    </location>
</feature>
<dbReference type="Pfam" id="PF07905">
    <property type="entry name" value="PucR"/>
    <property type="match status" value="1"/>
</dbReference>
<reference evidence="5 6" key="1">
    <citation type="submission" date="2022-04" db="EMBL/GenBank/DDBJ databases">
        <title>Human microbiome associated bacterial genomes.</title>
        <authorList>
            <person name="Sandstrom S."/>
            <person name="Salamzade R."/>
            <person name="Kalan L.R."/>
        </authorList>
    </citation>
    <scope>NUCLEOTIDE SEQUENCE [LARGE SCALE GENOMIC DNA]</scope>
    <source>
        <strain evidence="6">p3-SID1799</strain>
    </source>
</reference>
<feature type="domain" description="Purine catabolism PurC-like" evidence="2">
    <location>
        <begin position="8"/>
        <end position="122"/>
    </location>
</feature>
<comment type="similarity">
    <text evidence="1">Belongs to the CdaR family.</text>
</comment>